<accession>A0A1J1LPG4</accession>
<gene>
    <name evidence="1" type="ORF">PL921460015</name>
</gene>
<dbReference type="EMBL" id="CZDF01000166">
    <property type="protein sequence ID" value="CUR33906.1"/>
    <property type="molecule type" value="Genomic_DNA"/>
</dbReference>
<evidence type="ECO:0000313" key="2">
    <source>
        <dbReference type="Proteomes" id="UP000184315"/>
    </source>
</evidence>
<protein>
    <submittedName>
        <fullName evidence="1">Uncharacterized protein</fullName>
    </submittedName>
</protein>
<dbReference type="AlphaFoldDB" id="A0A1J1LPG4"/>
<dbReference type="Proteomes" id="UP000184315">
    <property type="component" value="Unassembled WGS sequence"/>
</dbReference>
<dbReference type="RefSeq" id="WP_139294922.1">
    <property type="nucleotide sequence ID" value="NZ_LN889762.1"/>
</dbReference>
<name>A0A1J1LPG4_9CYAN</name>
<reference evidence="2" key="1">
    <citation type="submission" date="2015-10" db="EMBL/GenBank/DDBJ databases">
        <authorList>
            <person name="Regsiter A."/>
            <person name="william w."/>
        </authorList>
    </citation>
    <scope>NUCLEOTIDE SEQUENCE [LARGE SCALE GENOMIC DNA]</scope>
</reference>
<sequence length="121" mass="14446">MNKDELLYGSGLTELTEEFLSSVGYPRHHKSWSEWEVLAREYGLTDELIIELEKFLEQNQQLTVPIRFNGQQWWLTKQEIKHVNLIKKYFPKTWESHVAEIMNKLSLGDIDKDHKLNSRMK</sequence>
<evidence type="ECO:0000313" key="1">
    <source>
        <dbReference type="EMBL" id="CUR33906.1"/>
    </source>
</evidence>
<organism evidence="1 2">
    <name type="scientific">Planktothrix tepida PCC 9214</name>
    <dbReference type="NCBI Taxonomy" id="671072"/>
    <lineage>
        <taxon>Bacteria</taxon>
        <taxon>Bacillati</taxon>
        <taxon>Cyanobacteriota</taxon>
        <taxon>Cyanophyceae</taxon>
        <taxon>Oscillatoriophycideae</taxon>
        <taxon>Oscillatoriales</taxon>
        <taxon>Microcoleaceae</taxon>
        <taxon>Planktothrix</taxon>
    </lineage>
</organism>
<keyword evidence="2" id="KW-1185">Reference proteome</keyword>
<proteinExistence type="predicted"/>
<dbReference type="STRING" id="671072.PL921460015"/>